<accession>A0A9P3HHE9</accession>
<evidence type="ECO:0000256" key="1">
    <source>
        <dbReference type="ARBA" id="ARBA00022729"/>
    </source>
</evidence>
<protein>
    <recommendedName>
        <fullName evidence="3">RlpA-like protein double-psi beta-barrel domain-containing protein</fullName>
    </recommendedName>
</protein>
<dbReference type="CDD" id="cd22271">
    <property type="entry name" value="DPBB_EXP_N-like"/>
    <property type="match status" value="1"/>
</dbReference>
<dbReference type="InterPro" id="IPR036908">
    <property type="entry name" value="RlpA-like_sf"/>
</dbReference>
<name>A0A9P3HHE9_9FUNG</name>
<gene>
    <name evidence="4" type="ORF">EMPS_08969</name>
</gene>
<feature type="signal peptide" evidence="2">
    <location>
        <begin position="1"/>
        <end position="24"/>
    </location>
</feature>
<keyword evidence="1 2" id="KW-0732">Signal</keyword>
<dbReference type="SUPFAM" id="SSF50685">
    <property type="entry name" value="Barwin-like endoglucanases"/>
    <property type="match status" value="1"/>
</dbReference>
<keyword evidence="5" id="KW-1185">Reference proteome</keyword>
<evidence type="ECO:0000256" key="2">
    <source>
        <dbReference type="SAM" id="SignalP"/>
    </source>
</evidence>
<evidence type="ECO:0000313" key="5">
    <source>
        <dbReference type="Proteomes" id="UP000827284"/>
    </source>
</evidence>
<feature type="chain" id="PRO_5040129638" description="RlpA-like protein double-psi beta-barrel domain-containing protein" evidence="2">
    <location>
        <begin position="25"/>
        <end position="157"/>
    </location>
</feature>
<organism evidence="4 5">
    <name type="scientific">Entomortierella parvispora</name>
    <dbReference type="NCBI Taxonomy" id="205924"/>
    <lineage>
        <taxon>Eukaryota</taxon>
        <taxon>Fungi</taxon>
        <taxon>Fungi incertae sedis</taxon>
        <taxon>Mucoromycota</taxon>
        <taxon>Mortierellomycotina</taxon>
        <taxon>Mortierellomycetes</taxon>
        <taxon>Mortierellales</taxon>
        <taxon>Mortierellaceae</taxon>
        <taxon>Entomortierella</taxon>
    </lineage>
</organism>
<dbReference type="PANTHER" id="PTHR31836:SF28">
    <property type="entry name" value="SRCR DOMAIN-CONTAINING PROTEIN-RELATED"/>
    <property type="match status" value="1"/>
</dbReference>
<dbReference type="Proteomes" id="UP000827284">
    <property type="component" value="Unassembled WGS sequence"/>
</dbReference>
<dbReference type="Pfam" id="PF03330">
    <property type="entry name" value="DPBB_1"/>
    <property type="match status" value="1"/>
</dbReference>
<dbReference type="Gene3D" id="2.40.40.10">
    <property type="entry name" value="RlpA-like domain"/>
    <property type="match status" value="1"/>
</dbReference>
<comment type="caution">
    <text evidence="4">The sequence shown here is derived from an EMBL/GenBank/DDBJ whole genome shotgun (WGS) entry which is preliminary data.</text>
</comment>
<dbReference type="PANTHER" id="PTHR31836">
    <property type="match status" value="1"/>
</dbReference>
<dbReference type="InterPro" id="IPR009009">
    <property type="entry name" value="RlpA-like_DPBB"/>
</dbReference>
<feature type="domain" description="RlpA-like protein double-psi beta-barrel" evidence="3">
    <location>
        <begin position="82"/>
        <end position="133"/>
    </location>
</feature>
<reference evidence="4" key="1">
    <citation type="submission" date="2021-11" db="EMBL/GenBank/DDBJ databases">
        <authorList>
            <person name="Herlambang A."/>
            <person name="Guo Y."/>
            <person name="Takashima Y."/>
            <person name="Nishizawa T."/>
        </authorList>
    </citation>
    <scope>NUCLEOTIDE SEQUENCE</scope>
    <source>
        <strain evidence="4">E1425</strain>
    </source>
</reference>
<dbReference type="EMBL" id="BQFW01000012">
    <property type="protein sequence ID" value="GJJ76610.1"/>
    <property type="molecule type" value="Genomic_DNA"/>
</dbReference>
<proteinExistence type="predicted"/>
<evidence type="ECO:0000259" key="3">
    <source>
        <dbReference type="Pfam" id="PF03330"/>
    </source>
</evidence>
<evidence type="ECO:0000313" key="4">
    <source>
        <dbReference type="EMBL" id="GJJ76610.1"/>
    </source>
</evidence>
<dbReference type="OrthoDB" id="623670at2759"/>
<dbReference type="InterPro" id="IPR051477">
    <property type="entry name" value="Expansin_CellWall"/>
</dbReference>
<sequence>MHSTSSFLLALFAVLALFSITAESKMSIKFGKSFSGKNTWFAGKDAQSVACYGDLENNSHVNAEDSWHIGAVNMDSYSGGEKAACFECAKITYKKRSVIIRIIDDCAGCDSNQIDLSMDAFTSLAPASVGEINTSIQWVKCPTKGIKWPSTPKVKSS</sequence>
<dbReference type="AlphaFoldDB" id="A0A9P3HHE9"/>
<reference evidence="4" key="2">
    <citation type="journal article" date="2022" name="Microbiol. Resour. Announc.">
        <title>Whole-Genome Sequence of Entomortierella parvispora E1425, a Mucoromycotan Fungus Associated with Burkholderiaceae-Related Endosymbiotic Bacteria.</title>
        <authorList>
            <person name="Herlambang A."/>
            <person name="Guo Y."/>
            <person name="Takashima Y."/>
            <person name="Narisawa K."/>
            <person name="Ohta H."/>
            <person name="Nishizawa T."/>
        </authorList>
    </citation>
    <scope>NUCLEOTIDE SEQUENCE</scope>
    <source>
        <strain evidence="4">E1425</strain>
    </source>
</reference>